<dbReference type="EMBL" id="SUMG01000009">
    <property type="protein sequence ID" value="NBG88634.1"/>
    <property type="molecule type" value="Genomic_DNA"/>
</dbReference>
<evidence type="ECO:0000256" key="1">
    <source>
        <dbReference type="SAM" id="Phobius"/>
    </source>
</evidence>
<proteinExistence type="predicted"/>
<feature type="transmembrane region" description="Helical" evidence="1">
    <location>
        <begin position="21"/>
        <end position="42"/>
    </location>
</feature>
<keyword evidence="1" id="KW-1133">Transmembrane helix</keyword>
<evidence type="ECO:0000313" key="2">
    <source>
        <dbReference type="EMBL" id="NBG88634.1"/>
    </source>
</evidence>
<name>A0AA44BDT6_9CLOT</name>
<gene>
    <name evidence="2" type="ORF">ISALK_08970</name>
</gene>
<evidence type="ECO:0000313" key="3">
    <source>
        <dbReference type="Proteomes" id="UP000449710"/>
    </source>
</evidence>
<keyword evidence="3" id="KW-1185">Reference proteome</keyword>
<reference evidence="2 3" key="1">
    <citation type="submission" date="2019-04" db="EMBL/GenBank/DDBJ databases">
        <title>Isachenkonia alkalipeptolytica gen. nov. sp. nov. a new anaerobic, alkiliphilic organothrophic bacterium capable to reduce synthesized ferrihydrite isolated from a soda lake.</title>
        <authorList>
            <person name="Toshchakov S.V."/>
            <person name="Zavarzina D.G."/>
            <person name="Zhilina T.N."/>
            <person name="Kostrikina N.A."/>
            <person name="Kublanov I.V."/>
        </authorList>
    </citation>
    <scope>NUCLEOTIDE SEQUENCE [LARGE SCALE GENOMIC DNA]</scope>
    <source>
        <strain evidence="2 3">Z-1701</strain>
    </source>
</reference>
<dbReference type="Proteomes" id="UP000449710">
    <property type="component" value="Unassembled WGS sequence"/>
</dbReference>
<keyword evidence="1" id="KW-0812">Transmembrane</keyword>
<dbReference type="RefSeq" id="WP_160721431.1">
    <property type="nucleotide sequence ID" value="NZ_SUMG01000009.1"/>
</dbReference>
<sequence>MEYPQSFGKTFKSEMRKSKPYLILGTVMYLITVTVAYGILSTFQGATFSFNSTIIFTALRDYLIIPGIILLFSFTKTLWNTRRKKIKDS</sequence>
<feature type="transmembrane region" description="Helical" evidence="1">
    <location>
        <begin position="62"/>
        <end position="79"/>
    </location>
</feature>
<keyword evidence="1" id="KW-0472">Membrane</keyword>
<comment type="caution">
    <text evidence="2">The sequence shown here is derived from an EMBL/GenBank/DDBJ whole genome shotgun (WGS) entry which is preliminary data.</text>
</comment>
<dbReference type="AlphaFoldDB" id="A0AA44BDT6"/>
<accession>A0AA44BDT6</accession>
<protein>
    <submittedName>
        <fullName evidence="2">Uncharacterized protein</fullName>
    </submittedName>
</protein>
<organism evidence="2 3">
    <name type="scientific">Isachenkonia alkalipeptolytica</name>
    <dbReference type="NCBI Taxonomy" id="2565777"/>
    <lineage>
        <taxon>Bacteria</taxon>
        <taxon>Bacillati</taxon>
        <taxon>Bacillota</taxon>
        <taxon>Clostridia</taxon>
        <taxon>Eubacteriales</taxon>
        <taxon>Clostridiaceae</taxon>
        <taxon>Isachenkonia</taxon>
    </lineage>
</organism>